<dbReference type="RefSeq" id="WP_116284478.1">
    <property type="nucleotide sequence ID" value="NZ_NBXA01000032.1"/>
</dbReference>
<name>A0A3E0VBB6_9MICO</name>
<dbReference type="PROSITE" id="PS50932">
    <property type="entry name" value="HTH_LACI_2"/>
    <property type="match status" value="1"/>
</dbReference>
<keyword evidence="3" id="KW-0804">Transcription</keyword>
<dbReference type="Gene3D" id="3.40.50.2300">
    <property type="match status" value="2"/>
</dbReference>
<dbReference type="Pfam" id="PF13377">
    <property type="entry name" value="Peripla_BP_3"/>
    <property type="match status" value="1"/>
</dbReference>
<evidence type="ECO:0000256" key="3">
    <source>
        <dbReference type="ARBA" id="ARBA00023163"/>
    </source>
</evidence>
<keyword evidence="2" id="KW-0238">DNA-binding</keyword>
<organism evidence="5 6">
    <name type="scientific">Subtercola boreus</name>
    <dbReference type="NCBI Taxonomy" id="120213"/>
    <lineage>
        <taxon>Bacteria</taxon>
        <taxon>Bacillati</taxon>
        <taxon>Actinomycetota</taxon>
        <taxon>Actinomycetes</taxon>
        <taxon>Micrococcales</taxon>
        <taxon>Microbacteriaceae</taxon>
        <taxon>Subtercola</taxon>
    </lineage>
</organism>
<evidence type="ECO:0000256" key="2">
    <source>
        <dbReference type="ARBA" id="ARBA00023125"/>
    </source>
</evidence>
<accession>A0A3E0VBB6</accession>
<dbReference type="AlphaFoldDB" id="A0A3E0VBB6"/>
<dbReference type="InterPro" id="IPR000843">
    <property type="entry name" value="HTH_LacI"/>
</dbReference>
<evidence type="ECO:0000256" key="1">
    <source>
        <dbReference type="ARBA" id="ARBA00023015"/>
    </source>
</evidence>
<sequence length="346" mass="37462">MAEQSGRARAANIFDVARLAGVSHQTVSRVMNDLPNVRPATRLKVEEAVKQLGYAPSPAARAMVTRRSRIIGVITTGAADYGPSSTALYVNEAAQEARYSVLMVSILVATGTRVREAIESLLRQNVEAIVMISTHRSILDAAYQLEIGMPLITVDPSAPEGRDSVSIDQYDGARDAVRHLIGLGHREIAHIAGPSDSPDALERVRGWRSELGSHSLVARDPSVGDWTALSGYRIGSELPTTSAATAYFVGNDQMALGLIHALSERGIRVPEDVSVVGFDDIPESEHYRPPLTTVRQDFEALGNLIMKRVLRALTDTEFSREDHLPAPLVVRGSTASLLRNIDARTA</sequence>
<evidence type="ECO:0000259" key="4">
    <source>
        <dbReference type="PROSITE" id="PS50932"/>
    </source>
</evidence>
<dbReference type="SUPFAM" id="SSF53822">
    <property type="entry name" value="Periplasmic binding protein-like I"/>
    <property type="match status" value="1"/>
</dbReference>
<dbReference type="Gene3D" id="1.10.260.40">
    <property type="entry name" value="lambda repressor-like DNA-binding domains"/>
    <property type="match status" value="1"/>
</dbReference>
<feature type="domain" description="HTH lacI-type" evidence="4">
    <location>
        <begin position="11"/>
        <end position="65"/>
    </location>
</feature>
<dbReference type="PANTHER" id="PTHR30146:SF109">
    <property type="entry name" value="HTH-TYPE TRANSCRIPTIONAL REGULATOR GALS"/>
    <property type="match status" value="1"/>
</dbReference>
<evidence type="ECO:0000313" key="6">
    <source>
        <dbReference type="Proteomes" id="UP000256709"/>
    </source>
</evidence>
<proteinExistence type="predicted"/>
<keyword evidence="1" id="KW-0805">Transcription regulation</keyword>
<dbReference type="CDD" id="cd01574">
    <property type="entry name" value="PBP1_LacI"/>
    <property type="match status" value="1"/>
</dbReference>
<reference evidence="5 6" key="1">
    <citation type="submission" date="2017-04" db="EMBL/GenBank/DDBJ databases">
        <title>Comparative genome analysis of Subtercola boreus.</title>
        <authorList>
            <person name="Cho Y.-J."/>
            <person name="Cho A."/>
            <person name="Kim O.-S."/>
            <person name="Lee J.-I."/>
        </authorList>
    </citation>
    <scope>NUCLEOTIDE SEQUENCE [LARGE SCALE GENOMIC DNA]</scope>
    <source>
        <strain evidence="5 6">P27444</strain>
    </source>
</reference>
<dbReference type="EMBL" id="NBXA01000032">
    <property type="protein sequence ID" value="RFA07049.1"/>
    <property type="molecule type" value="Genomic_DNA"/>
</dbReference>
<dbReference type="PROSITE" id="PS00356">
    <property type="entry name" value="HTH_LACI_1"/>
    <property type="match status" value="1"/>
</dbReference>
<dbReference type="InterPro" id="IPR046335">
    <property type="entry name" value="LacI/GalR-like_sensor"/>
</dbReference>
<comment type="caution">
    <text evidence="5">The sequence shown here is derived from an EMBL/GenBank/DDBJ whole genome shotgun (WGS) entry which is preliminary data.</text>
</comment>
<protein>
    <submittedName>
        <fullName evidence="5">Transcriptional regulator</fullName>
    </submittedName>
</protein>
<dbReference type="GO" id="GO:0003700">
    <property type="term" value="F:DNA-binding transcription factor activity"/>
    <property type="evidence" value="ECO:0007669"/>
    <property type="project" value="TreeGrafter"/>
</dbReference>
<dbReference type="Proteomes" id="UP000256709">
    <property type="component" value="Unassembled WGS sequence"/>
</dbReference>
<dbReference type="InterPro" id="IPR028082">
    <property type="entry name" value="Peripla_BP_I"/>
</dbReference>
<dbReference type="PANTHER" id="PTHR30146">
    <property type="entry name" value="LACI-RELATED TRANSCRIPTIONAL REPRESSOR"/>
    <property type="match status" value="1"/>
</dbReference>
<evidence type="ECO:0000313" key="5">
    <source>
        <dbReference type="EMBL" id="RFA07049.1"/>
    </source>
</evidence>
<dbReference type="OrthoDB" id="9785139at2"/>
<dbReference type="CDD" id="cd01392">
    <property type="entry name" value="HTH_LacI"/>
    <property type="match status" value="1"/>
</dbReference>
<dbReference type="SMART" id="SM00354">
    <property type="entry name" value="HTH_LACI"/>
    <property type="match status" value="1"/>
</dbReference>
<dbReference type="GO" id="GO:0000976">
    <property type="term" value="F:transcription cis-regulatory region binding"/>
    <property type="evidence" value="ECO:0007669"/>
    <property type="project" value="TreeGrafter"/>
</dbReference>
<dbReference type="Pfam" id="PF00356">
    <property type="entry name" value="LacI"/>
    <property type="match status" value="1"/>
</dbReference>
<dbReference type="InterPro" id="IPR010982">
    <property type="entry name" value="Lambda_DNA-bd_dom_sf"/>
</dbReference>
<dbReference type="SUPFAM" id="SSF47413">
    <property type="entry name" value="lambda repressor-like DNA-binding domains"/>
    <property type="match status" value="1"/>
</dbReference>
<gene>
    <name evidence="5" type="ORF">B7R21_17160</name>
</gene>